<evidence type="ECO:0000313" key="2">
    <source>
        <dbReference type="Proteomes" id="UP000054538"/>
    </source>
</evidence>
<gene>
    <name evidence="1" type="ORF">PAXRUDRAFT_15268</name>
</gene>
<sequence>MAPNKEPWHPYNESGNFKFTDITLEARLNAAQINGLLSLIAHVSQGQAKVTLKNEADLCKAWDNVAAELTPFSKLNVTTLYKKEMKTFDLHFQPLWDWALDLLANPILAPHFVWDAQHLFKHDGVDYKHFCTKPWTGEW</sequence>
<accession>A0A0D0CFA9</accession>
<dbReference type="EMBL" id="KN825808">
    <property type="protein sequence ID" value="KIK81387.1"/>
    <property type="molecule type" value="Genomic_DNA"/>
</dbReference>
<proteinExistence type="predicted"/>
<reference evidence="1 2" key="1">
    <citation type="submission" date="2014-04" db="EMBL/GenBank/DDBJ databases">
        <authorList>
            <consortium name="DOE Joint Genome Institute"/>
            <person name="Kuo A."/>
            <person name="Kohler A."/>
            <person name="Jargeat P."/>
            <person name="Nagy L.G."/>
            <person name="Floudas D."/>
            <person name="Copeland A."/>
            <person name="Barry K.W."/>
            <person name="Cichocki N."/>
            <person name="Veneault-Fourrey C."/>
            <person name="LaButti K."/>
            <person name="Lindquist E.A."/>
            <person name="Lipzen A."/>
            <person name="Lundell T."/>
            <person name="Morin E."/>
            <person name="Murat C."/>
            <person name="Sun H."/>
            <person name="Tunlid A."/>
            <person name="Henrissat B."/>
            <person name="Grigoriev I.V."/>
            <person name="Hibbett D.S."/>
            <person name="Martin F."/>
            <person name="Nordberg H.P."/>
            <person name="Cantor M.N."/>
            <person name="Hua S.X."/>
        </authorList>
    </citation>
    <scope>NUCLEOTIDE SEQUENCE [LARGE SCALE GENOMIC DNA]</scope>
    <source>
        <strain evidence="1 2">Ve08.2h10</strain>
    </source>
</reference>
<dbReference type="InParanoid" id="A0A0D0CFA9"/>
<dbReference type="HOGENOM" id="CLU_046023_0_1_1"/>
<name>A0A0D0CFA9_9AGAM</name>
<reference evidence="2" key="2">
    <citation type="submission" date="2015-01" db="EMBL/GenBank/DDBJ databases">
        <title>Evolutionary Origins and Diversification of the Mycorrhizal Mutualists.</title>
        <authorList>
            <consortium name="DOE Joint Genome Institute"/>
            <consortium name="Mycorrhizal Genomics Consortium"/>
            <person name="Kohler A."/>
            <person name="Kuo A."/>
            <person name="Nagy L.G."/>
            <person name="Floudas D."/>
            <person name="Copeland A."/>
            <person name="Barry K.W."/>
            <person name="Cichocki N."/>
            <person name="Veneault-Fourrey C."/>
            <person name="LaButti K."/>
            <person name="Lindquist E.A."/>
            <person name="Lipzen A."/>
            <person name="Lundell T."/>
            <person name="Morin E."/>
            <person name="Murat C."/>
            <person name="Riley R."/>
            <person name="Ohm R."/>
            <person name="Sun H."/>
            <person name="Tunlid A."/>
            <person name="Henrissat B."/>
            <person name="Grigoriev I.V."/>
            <person name="Hibbett D.S."/>
            <person name="Martin F."/>
        </authorList>
    </citation>
    <scope>NUCLEOTIDE SEQUENCE [LARGE SCALE GENOMIC DNA]</scope>
    <source>
        <strain evidence="2">Ve08.2h10</strain>
    </source>
</reference>
<protein>
    <submittedName>
        <fullName evidence="1">Uncharacterized protein</fullName>
    </submittedName>
</protein>
<dbReference type="AlphaFoldDB" id="A0A0D0CFA9"/>
<dbReference type="Proteomes" id="UP000054538">
    <property type="component" value="Unassembled WGS sequence"/>
</dbReference>
<dbReference type="STRING" id="930991.A0A0D0CFA9"/>
<dbReference type="OrthoDB" id="2679253at2759"/>
<organism evidence="1 2">
    <name type="scientific">Paxillus rubicundulus Ve08.2h10</name>
    <dbReference type="NCBI Taxonomy" id="930991"/>
    <lineage>
        <taxon>Eukaryota</taxon>
        <taxon>Fungi</taxon>
        <taxon>Dikarya</taxon>
        <taxon>Basidiomycota</taxon>
        <taxon>Agaricomycotina</taxon>
        <taxon>Agaricomycetes</taxon>
        <taxon>Agaricomycetidae</taxon>
        <taxon>Boletales</taxon>
        <taxon>Paxilineae</taxon>
        <taxon>Paxillaceae</taxon>
        <taxon>Paxillus</taxon>
    </lineage>
</organism>
<keyword evidence="2" id="KW-1185">Reference proteome</keyword>
<evidence type="ECO:0000313" key="1">
    <source>
        <dbReference type="EMBL" id="KIK81387.1"/>
    </source>
</evidence>